<dbReference type="InterPro" id="IPR014710">
    <property type="entry name" value="RmlC-like_jellyroll"/>
</dbReference>
<dbReference type="EMBL" id="SNYI01000003">
    <property type="protein sequence ID" value="TDQ29393.1"/>
    <property type="molecule type" value="Genomic_DNA"/>
</dbReference>
<dbReference type="SUPFAM" id="SSF51182">
    <property type="entry name" value="RmlC-like cupins"/>
    <property type="match status" value="1"/>
</dbReference>
<reference evidence="2 3" key="1">
    <citation type="submission" date="2019-03" db="EMBL/GenBank/DDBJ databases">
        <title>Genomic Encyclopedia of Archaeal and Bacterial Type Strains, Phase II (KMG-II): from individual species to whole genera.</title>
        <authorList>
            <person name="Goeker M."/>
        </authorList>
    </citation>
    <scope>NUCLEOTIDE SEQUENCE [LARGE SCALE GENOMIC DNA]</scope>
    <source>
        <strain evidence="2 3">DSM 18435</strain>
    </source>
</reference>
<gene>
    <name evidence="2" type="ORF">CLV82_2851</name>
</gene>
<proteinExistence type="predicted"/>
<protein>
    <submittedName>
        <fullName evidence="2">Mannose-6-phosphate isomerase-like protein (Cupin superfamily)</fullName>
    </submittedName>
</protein>
<evidence type="ECO:0000256" key="1">
    <source>
        <dbReference type="SAM" id="SignalP"/>
    </source>
</evidence>
<keyword evidence="1" id="KW-0732">Signal</keyword>
<dbReference type="GO" id="GO:0016853">
    <property type="term" value="F:isomerase activity"/>
    <property type="evidence" value="ECO:0007669"/>
    <property type="project" value="UniProtKB-KW"/>
</dbReference>
<comment type="caution">
    <text evidence="2">The sequence shown here is derived from an EMBL/GenBank/DDBJ whole genome shotgun (WGS) entry which is preliminary data.</text>
</comment>
<dbReference type="InterPro" id="IPR011051">
    <property type="entry name" value="RmlC_Cupin_sf"/>
</dbReference>
<feature type="signal peptide" evidence="1">
    <location>
        <begin position="1"/>
        <end position="25"/>
    </location>
</feature>
<evidence type="ECO:0000313" key="2">
    <source>
        <dbReference type="EMBL" id="TDQ29393.1"/>
    </source>
</evidence>
<evidence type="ECO:0000313" key="3">
    <source>
        <dbReference type="Proteomes" id="UP000295468"/>
    </source>
</evidence>
<keyword evidence="3" id="KW-1185">Reference proteome</keyword>
<name>A0A4R6THM3_9FLAO</name>
<feature type="chain" id="PRO_5020820247" evidence="1">
    <location>
        <begin position="26"/>
        <end position="132"/>
    </location>
</feature>
<dbReference type="RefSeq" id="WP_133644966.1">
    <property type="nucleotide sequence ID" value="NZ_SNYI01000003.1"/>
</dbReference>
<keyword evidence="2" id="KW-0413">Isomerase</keyword>
<dbReference type="Gene3D" id="2.60.120.10">
    <property type="entry name" value="Jelly Rolls"/>
    <property type="match status" value="1"/>
</dbReference>
<dbReference type="OrthoDB" id="1117587at2"/>
<dbReference type="AlphaFoldDB" id="A0A4R6THM3"/>
<sequence>MRTLKFALPGVLLCLIGFWTPEIQAQDAVEADPEHYSVEFENDQVRVLRIKYGPGEKSVMHQHPDAVAVMLTESNGMMTLPDGSMIEDKNKAGTAMFTPEATHLPQNNGSEPMELILVELKSCDHKMHKPKN</sequence>
<accession>A0A4R6THM3</accession>
<organism evidence="2 3">
    <name type="scientific">Zeaxanthinibacter enoshimensis</name>
    <dbReference type="NCBI Taxonomy" id="392009"/>
    <lineage>
        <taxon>Bacteria</taxon>
        <taxon>Pseudomonadati</taxon>
        <taxon>Bacteroidota</taxon>
        <taxon>Flavobacteriia</taxon>
        <taxon>Flavobacteriales</taxon>
        <taxon>Flavobacteriaceae</taxon>
        <taxon>Zeaxanthinibacter</taxon>
    </lineage>
</organism>
<dbReference type="Proteomes" id="UP000295468">
    <property type="component" value="Unassembled WGS sequence"/>
</dbReference>